<accession>A0ABS8I1G6</accession>
<comment type="caution">
    <text evidence="1">The sequence shown here is derived from an EMBL/GenBank/DDBJ whole genome shotgun (WGS) entry which is preliminary data.</text>
</comment>
<evidence type="ECO:0000313" key="1">
    <source>
        <dbReference type="EMBL" id="MCC5597975.1"/>
    </source>
</evidence>
<dbReference type="RefSeq" id="WP_229482649.1">
    <property type="nucleotide sequence ID" value="NZ_JAIVFQ010000002.1"/>
</dbReference>
<dbReference type="Proteomes" id="UP001199525">
    <property type="component" value="Unassembled WGS sequence"/>
</dbReference>
<keyword evidence="2" id="KW-1185">Reference proteome</keyword>
<evidence type="ECO:0000313" key="2">
    <source>
        <dbReference type="Proteomes" id="UP001199525"/>
    </source>
</evidence>
<gene>
    <name evidence="1" type="ORF">LC586_01640</name>
</gene>
<dbReference type="EMBL" id="JAIVFQ010000002">
    <property type="protein sequence ID" value="MCC5597975.1"/>
    <property type="molecule type" value="Genomic_DNA"/>
</dbReference>
<sequence length="76" mass="8593">MSILLPDYRDFLMVSACDERSLKGMTIINQASADWLASTIDTGTYFDVLDHFGIDPFLHVNPVEDLVFNQIITLDL</sequence>
<protein>
    <submittedName>
        <fullName evidence="1">Uncharacterized protein</fullName>
    </submittedName>
</protein>
<name>A0ABS8I1G6_9NOSO</name>
<reference evidence="1 2" key="1">
    <citation type="journal article" date="2021" name="Microorganisms">
        <title>Genome Evolution of Filamentous Cyanobacterium Nostoc Species: From Facultative Symbiosis to Free Living.</title>
        <authorList>
            <person name="Huo D."/>
            <person name="Li H."/>
            <person name="Cai F."/>
            <person name="Guo X."/>
            <person name="Qiao Z."/>
            <person name="Wang W."/>
            <person name="Yu G."/>
            <person name="Li R."/>
        </authorList>
    </citation>
    <scope>NUCLEOTIDE SEQUENCE [LARGE SCALE GENOMIC DNA]</scope>
    <source>
        <strain evidence="1 2">CHAB 5714</strain>
    </source>
</reference>
<proteinExistence type="predicted"/>
<organism evidence="1 2">
    <name type="scientific">Nostoc favosum CHAB5714</name>
    <dbReference type="NCBI Taxonomy" id="2780399"/>
    <lineage>
        <taxon>Bacteria</taxon>
        <taxon>Bacillati</taxon>
        <taxon>Cyanobacteriota</taxon>
        <taxon>Cyanophyceae</taxon>
        <taxon>Nostocales</taxon>
        <taxon>Nostocaceae</taxon>
        <taxon>Nostoc</taxon>
        <taxon>Nostoc favosum</taxon>
    </lineage>
</organism>